<organism evidence="2 3">
    <name type="scientific">Liparis tanakae</name>
    <name type="common">Tanaka's snailfish</name>
    <dbReference type="NCBI Taxonomy" id="230148"/>
    <lineage>
        <taxon>Eukaryota</taxon>
        <taxon>Metazoa</taxon>
        <taxon>Chordata</taxon>
        <taxon>Craniata</taxon>
        <taxon>Vertebrata</taxon>
        <taxon>Euteleostomi</taxon>
        <taxon>Actinopterygii</taxon>
        <taxon>Neopterygii</taxon>
        <taxon>Teleostei</taxon>
        <taxon>Neoteleostei</taxon>
        <taxon>Acanthomorphata</taxon>
        <taxon>Eupercaria</taxon>
        <taxon>Perciformes</taxon>
        <taxon>Cottioidei</taxon>
        <taxon>Cottales</taxon>
        <taxon>Liparidae</taxon>
        <taxon>Liparis</taxon>
    </lineage>
</organism>
<accession>A0A4Z2HRU5</accession>
<gene>
    <name evidence="2" type="ORF">EYF80_021452</name>
</gene>
<name>A0A4Z2HRU5_9TELE</name>
<dbReference type="EMBL" id="SRLO01000192">
    <property type="protein sequence ID" value="TNN68271.1"/>
    <property type="molecule type" value="Genomic_DNA"/>
</dbReference>
<dbReference type="AlphaFoldDB" id="A0A4Z2HRU5"/>
<evidence type="ECO:0000313" key="3">
    <source>
        <dbReference type="Proteomes" id="UP000314294"/>
    </source>
</evidence>
<evidence type="ECO:0000256" key="1">
    <source>
        <dbReference type="SAM" id="MobiDB-lite"/>
    </source>
</evidence>
<comment type="caution">
    <text evidence="2">The sequence shown here is derived from an EMBL/GenBank/DDBJ whole genome shotgun (WGS) entry which is preliminary data.</text>
</comment>
<evidence type="ECO:0000313" key="2">
    <source>
        <dbReference type="EMBL" id="TNN68271.1"/>
    </source>
</evidence>
<protein>
    <submittedName>
        <fullName evidence="2">Uncharacterized protein</fullName>
    </submittedName>
</protein>
<proteinExistence type="predicted"/>
<keyword evidence="3" id="KW-1185">Reference proteome</keyword>
<dbReference type="Proteomes" id="UP000314294">
    <property type="component" value="Unassembled WGS sequence"/>
</dbReference>
<sequence length="96" mass="10085">MVLSGSSWRESSSLSSTAGDTEAELGPVRPQSLRAPLTQQDCGKRSASGLGSELTGSEVIVGPVRSIRGSRLCLDHQPYLPTIMSSLSEALGLALW</sequence>
<reference evidence="2 3" key="1">
    <citation type="submission" date="2019-03" db="EMBL/GenBank/DDBJ databases">
        <title>First draft genome of Liparis tanakae, snailfish: a comprehensive survey of snailfish specific genes.</title>
        <authorList>
            <person name="Kim W."/>
            <person name="Song I."/>
            <person name="Jeong J.-H."/>
            <person name="Kim D."/>
            <person name="Kim S."/>
            <person name="Ryu S."/>
            <person name="Song J.Y."/>
            <person name="Lee S.K."/>
        </authorList>
    </citation>
    <scope>NUCLEOTIDE SEQUENCE [LARGE SCALE GENOMIC DNA]</scope>
    <source>
        <tissue evidence="2">Muscle</tissue>
    </source>
</reference>
<feature type="region of interest" description="Disordered" evidence="1">
    <location>
        <begin position="1"/>
        <end position="52"/>
    </location>
</feature>
<feature type="compositionally biased region" description="Low complexity" evidence="1">
    <location>
        <begin position="1"/>
        <end position="16"/>
    </location>
</feature>